<protein>
    <submittedName>
        <fullName evidence="2">Uncharacterized protein</fullName>
    </submittedName>
</protein>
<accession>A0ABY8Q5A6</accession>
<dbReference type="InterPro" id="IPR011010">
    <property type="entry name" value="DNA_brk_join_enz"/>
</dbReference>
<evidence type="ECO:0000313" key="2">
    <source>
        <dbReference type="EMBL" id="WGV16058.1"/>
    </source>
</evidence>
<keyword evidence="1" id="KW-0238">DNA-binding</keyword>
<sequence>MAASRAVRAAQKLDEYWYHLRINDSDLLGKHMLRMAGNIGVAPSALPMPPAVSLAASVKLSEAVSIYWRLKGEGRPITFQRSAKRSCGYVIDVGGDKDITAYTKADANAFRDDPLRRGLTGSSITRIFGTVRSVINFAASEIGIDVSNPFGKVYYDRNAGVEERVPPCTTSAEPVEMRVSPARRGCDHLMQPVARDPERPLDLAHRLWGDIM</sequence>
<dbReference type="SUPFAM" id="SSF56349">
    <property type="entry name" value="DNA breaking-rejoining enzymes"/>
    <property type="match status" value="1"/>
</dbReference>
<name>A0ABY8Q5A6_9RHOB</name>
<evidence type="ECO:0000256" key="1">
    <source>
        <dbReference type="ARBA" id="ARBA00023125"/>
    </source>
</evidence>
<organism evidence="2 3">
    <name type="scientific">Fuscovulum ytuae</name>
    <dbReference type="NCBI Taxonomy" id="3042299"/>
    <lineage>
        <taxon>Bacteria</taxon>
        <taxon>Pseudomonadati</taxon>
        <taxon>Pseudomonadota</taxon>
        <taxon>Alphaproteobacteria</taxon>
        <taxon>Rhodobacterales</taxon>
        <taxon>Paracoccaceae</taxon>
        <taxon>Fuscovulum</taxon>
    </lineage>
</organism>
<proteinExistence type="predicted"/>
<dbReference type="EMBL" id="CP124535">
    <property type="protein sequence ID" value="WGV16058.1"/>
    <property type="molecule type" value="Genomic_DNA"/>
</dbReference>
<dbReference type="Gene3D" id="1.10.150.130">
    <property type="match status" value="1"/>
</dbReference>
<reference evidence="2 3" key="1">
    <citation type="submission" date="2023-04" db="EMBL/GenBank/DDBJ databases">
        <title>YMD61, complete Genome.</title>
        <authorList>
            <person name="Zhang J."/>
        </authorList>
    </citation>
    <scope>NUCLEOTIDE SEQUENCE [LARGE SCALE GENOMIC DNA]</scope>
    <source>
        <strain evidence="2 3">YMD61</strain>
    </source>
</reference>
<keyword evidence="3" id="KW-1185">Reference proteome</keyword>
<dbReference type="InterPro" id="IPR010998">
    <property type="entry name" value="Integrase_recombinase_N"/>
</dbReference>
<gene>
    <name evidence="2" type="ORF">QF092_17680</name>
</gene>
<dbReference type="Proteomes" id="UP001230978">
    <property type="component" value="Chromosome"/>
</dbReference>
<evidence type="ECO:0000313" key="3">
    <source>
        <dbReference type="Proteomes" id="UP001230978"/>
    </source>
</evidence>